<proteinExistence type="predicted"/>
<dbReference type="Proteomes" id="UP000294155">
    <property type="component" value="Unassembled WGS sequence"/>
</dbReference>
<evidence type="ECO:0000313" key="2">
    <source>
        <dbReference type="Proteomes" id="UP000294155"/>
    </source>
</evidence>
<comment type="caution">
    <text evidence="1">The sequence shown here is derived from an EMBL/GenBank/DDBJ whole genome shotgun (WGS) entry which is preliminary data.</text>
</comment>
<protein>
    <submittedName>
        <fullName evidence="1">Mutarotase</fullName>
    </submittedName>
</protein>
<sequence length="229" mass="25686">MNLPQHYAAMRAAAARQLLRGQAELDPLLDDARDSRRGLTVLARPPAAVTAVVGQLLAEFRQLEPEQYYYPASDLHLTVLSVISCVPGFTLEEINPADYQRIVREVARESRPFRIRLAGLTASAGGILVQGFPEDEGLAALRDTLRAAILAAPLRQSIDQRYRLETAHSTIIRFRRPLRNPAALLAKLREYERYFIGAFEVPAVELVYNDWYQRAANTGLLGRYELSGR</sequence>
<dbReference type="Gene3D" id="3.90.1140.10">
    <property type="entry name" value="Cyclic phosphodiesterase"/>
    <property type="match status" value="1"/>
</dbReference>
<gene>
    <name evidence="1" type="ORF">EWM57_15020</name>
</gene>
<reference evidence="1 2" key="1">
    <citation type="submission" date="2019-02" db="EMBL/GenBank/DDBJ databases">
        <title>Bacterial novel species isolated from soil.</title>
        <authorList>
            <person name="Jung H.-Y."/>
        </authorList>
    </citation>
    <scope>NUCLEOTIDE SEQUENCE [LARGE SCALE GENOMIC DNA]</scope>
    <source>
        <strain evidence="1 2">1-3-3-3</strain>
    </source>
</reference>
<dbReference type="EMBL" id="SEWE01000034">
    <property type="protein sequence ID" value="RYU78152.1"/>
    <property type="molecule type" value="Genomic_DNA"/>
</dbReference>
<name>A0A4Q5L8W8_9BACT</name>
<accession>A0A4Q5L8W8</accession>
<dbReference type="RefSeq" id="WP_129921979.1">
    <property type="nucleotide sequence ID" value="NZ_SEWE01000034.1"/>
</dbReference>
<dbReference type="OrthoDB" id="2326088at2"/>
<dbReference type="AlphaFoldDB" id="A0A4Q5L8W8"/>
<dbReference type="Pfam" id="PF13563">
    <property type="entry name" value="2_5_RNA_ligase2"/>
    <property type="match status" value="1"/>
</dbReference>
<evidence type="ECO:0000313" key="1">
    <source>
        <dbReference type="EMBL" id="RYU78152.1"/>
    </source>
</evidence>
<dbReference type="SUPFAM" id="SSF55144">
    <property type="entry name" value="LigT-like"/>
    <property type="match status" value="1"/>
</dbReference>
<keyword evidence="2" id="KW-1185">Reference proteome</keyword>
<organism evidence="1 2">
    <name type="scientific">Hymenobacter persicinus</name>
    <dbReference type="NCBI Taxonomy" id="2025506"/>
    <lineage>
        <taxon>Bacteria</taxon>
        <taxon>Pseudomonadati</taxon>
        <taxon>Bacteroidota</taxon>
        <taxon>Cytophagia</taxon>
        <taxon>Cytophagales</taxon>
        <taxon>Hymenobacteraceae</taxon>
        <taxon>Hymenobacter</taxon>
    </lineage>
</organism>
<dbReference type="InterPro" id="IPR009097">
    <property type="entry name" value="Cyclic_Pdiesterase"/>
</dbReference>